<keyword evidence="2" id="KW-1185">Reference proteome</keyword>
<gene>
    <name evidence="1" type="ORF">HPS55_02555</name>
</gene>
<reference evidence="1 2" key="1">
    <citation type="submission" date="2020-05" db="EMBL/GenBank/DDBJ databases">
        <title>Distinct polysaccharide utilization as determinants for interspecies competition between intestinal Prevotella spp.</title>
        <authorList>
            <person name="Galvez E.J.C."/>
            <person name="Iljazovic A."/>
            <person name="Strowig T."/>
        </authorList>
    </citation>
    <scope>NUCLEOTIDE SEQUENCE [LARGE SCALE GENOMIC DNA]</scope>
    <source>
        <strain evidence="1 2">PROD</strain>
    </source>
</reference>
<proteinExistence type="predicted"/>
<accession>A0ABX2AU45</accession>
<dbReference type="InterPro" id="IPR045607">
    <property type="entry name" value="DUF6452"/>
</dbReference>
<evidence type="ECO:0000313" key="1">
    <source>
        <dbReference type="EMBL" id="NPE13218.1"/>
    </source>
</evidence>
<evidence type="ECO:0000313" key="2">
    <source>
        <dbReference type="Proteomes" id="UP001193734"/>
    </source>
</evidence>
<sequence>MCLFPFLLVAIITGCSSIDCPVQNTVYTVYRLYDSDGIETTLGDTLTIYTTRRNGTDSILLNRSLNTKEFNLPISYNDNEDTLFFEVKNKIETLTDTVYINKDNYPHFESVDCNASFFHDINSVKWTRHAIDSIAINKKSVNYDSATEHFHIYFKNRN</sequence>
<evidence type="ECO:0008006" key="3">
    <source>
        <dbReference type="Google" id="ProtNLM"/>
    </source>
</evidence>
<comment type="caution">
    <text evidence="1">The sequence shown here is derived from an EMBL/GenBank/DDBJ whole genome shotgun (WGS) entry which is preliminary data.</text>
</comment>
<dbReference type="Proteomes" id="UP001193734">
    <property type="component" value="Unassembled WGS sequence"/>
</dbReference>
<name>A0ABX2AU45_9BACT</name>
<organism evidence="1 2">
    <name type="scientific">Xylanibacter rodentium</name>
    <dbReference type="NCBI Taxonomy" id="2736289"/>
    <lineage>
        <taxon>Bacteria</taxon>
        <taxon>Pseudomonadati</taxon>
        <taxon>Bacteroidota</taxon>
        <taxon>Bacteroidia</taxon>
        <taxon>Bacteroidales</taxon>
        <taxon>Prevotellaceae</taxon>
        <taxon>Xylanibacter</taxon>
    </lineage>
</organism>
<dbReference type="EMBL" id="JABKKE010000002">
    <property type="protein sequence ID" value="NPE13218.1"/>
    <property type="molecule type" value="Genomic_DNA"/>
</dbReference>
<protein>
    <recommendedName>
        <fullName evidence="3">Lipoprotein</fullName>
    </recommendedName>
</protein>
<dbReference type="Pfam" id="PF20050">
    <property type="entry name" value="DUF6452"/>
    <property type="match status" value="1"/>
</dbReference>